<feature type="non-terminal residue" evidence="3">
    <location>
        <position position="129"/>
    </location>
</feature>
<evidence type="ECO:0000313" key="4">
    <source>
        <dbReference type="Proteomes" id="UP000381693"/>
    </source>
</evidence>
<reference evidence="3" key="1">
    <citation type="submission" date="2019-09" db="EMBL/GenBank/DDBJ databases">
        <authorList>
            <person name="Cremers G."/>
        </authorList>
    </citation>
    <scope>NUCLEOTIDE SEQUENCE [LARGE SCALE GENOMIC DNA]</scope>
    <source>
        <strain evidence="3">3B</strain>
    </source>
</reference>
<dbReference type="Proteomes" id="UP000381693">
    <property type="component" value="Unassembled WGS sequence"/>
</dbReference>
<accession>A0A5E6MD79</accession>
<keyword evidence="1" id="KW-0175">Coiled coil</keyword>
<gene>
    <name evidence="3" type="primary">cwlO</name>
    <name evidence="3" type="ORF">MAMC_01654</name>
</gene>
<feature type="coiled-coil region" evidence="1">
    <location>
        <begin position="28"/>
        <end position="83"/>
    </location>
</feature>
<feature type="transmembrane region" description="Helical" evidence="2">
    <location>
        <begin position="6"/>
        <end position="26"/>
    </location>
</feature>
<protein>
    <submittedName>
        <fullName evidence="3">Partial peptidoglycan DL-endopeptidase CwlO</fullName>
    </submittedName>
</protein>
<keyword evidence="2" id="KW-1133">Transmembrane helix</keyword>
<proteinExistence type="predicted"/>
<evidence type="ECO:0000256" key="1">
    <source>
        <dbReference type="SAM" id="Coils"/>
    </source>
</evidence>
<sequence length="129" mass="14135">MNWEQVGALIGAVVAVVFLGFTLLAMRLKRLMTRLEEVSHDVSEARADIRAWEKELRTVRAEAQNTRGEVQSTRGELQSLRTEMHDHWATMGSVKQALHRVLLDQASAGSALPASTSANLPSEPAGMPS</sequence>
<comment type="caution">
    <text evidence="3">The sequence shown here is derived from an EMBL/GenBank/DDBJ whole genome shotgun (WGS) entry which is preliminary data.</text>
</comment>
<evidence type="ECO:0000256" key="2">
    <source>
        <dbReference type="SAM" id="Phobius"/>
    </source>
</evidence>
<dbReference type="Gene3D" id="1.10.287.1490">
    <property type="match status" value="1"/>
</dbReference>
<keyword evidence="4" id="KW-1185">Reference proteome</keyword>
<dbReference type="AlphaFoldDB" id="A0A5E6MD79"/>
<keyword evidence="2" id="KW-0472">Membrane</keyword>
<dbReference type="RefSeq" id="WP_374728768.1">
    <property type="nucleotide sequence ID" value="NZ_CABFUZ020000173.1"/>
</dbReference>
<dbReference type="EMBL" id="CABFUZ020000173">
    <property type="protein sequence ID" value="VVM07498.1"/>
    <property type="molecule type" value="Genomic_DNA"/>
</dbReference>
<name>A0A5E6MD79_9BACT</name>
<evidence type="ECO:0000313" key="3">
    <source>
        <dbReference type="EMBL" id="VVM07498.1"/>
    </source>
</evidence>
<organism evidence="3 4">
    <name type="scientific">Methylacidimicrobium cyclopophantes</name>
    <dbReference type="NCBI Taxonomy" id="1041766"/>
    <lineage>
        <taxon>Bacteria</taxon>
        <taxon>Pseudomonadati</taxon>
        <taxon>Verrucomicrobiota</taxon>
        <taxon>Methylacidimicrobium</taxon>
    </lineage>
</organism>
<keyword evidence="2" id="KW-0812">Transmembrane</keyword>